<evidence type="ECO:0000256" key="13">
    <source>
        <dbReference type="ARBA" id="ARBA00048441"/>
    </source>
</evidence>
<evidence type="ECO:0000313" key="18">
    <source>
        <dbReference type="Proteomes" id="UP001055153"/>
    </source>
</evidence>
<reference evidence="17" key="1">
    <citation type="journal article" date="2021" name="Front. Microbiol.">
        <title>Comprehensive Comparative Genomics and Phenotyping of Methylobacterium Species.</title>
        <authorList>
            <person name="Alessa O."/>
            <person name="Ogura Y."/>
            <person name="Fujitani Y."/>
            <person name="Takami H."/>
            <person name="Hayashi T."/>
            <person name="Sahin N."/>
            <person name="Tani A."/>
        </authorList>
    </citation>
    <scope>NUCLEOTIDE SEQUENCE</scope>
    <source>
        <strain evidence="17">DSM 17168</strain>
    </source>
</reference>
<gene>
    <name evidence="14 17" type="primary">cysH</name>
    <name evidence="17" type="ORF">GMJLKIPL_5459</name>
</gene>
<evidence type="ECO:0000256" key="4">
    <source>
        <dbReference type="ARBA" id="ARBA00023002"/>
    </source>
</evidence>
<evidence type="ECO:0000256" key="1">
    <source>
        <dbReference type="ARBA" id="ARBA00009732"/>
    </source>
</evidence>
<comment type="pathway">
    <text evidence="8 14">Sulfur metabolism; hydrogen sulfide biosynthesis; sulfite from sulfate.</text>
</comment>
<evidence type="ECO:0000256" key="3">
    <source>
        <dbReference type="ARBA" id="ARBA00022723"/>
    </source>
</evidence>
<dbReference type="Gene3D" id="3.40.50.620">
    <property type="entry name" value="HUPs"/>
    <property type="match status" value="1"/>
</dbReference>
<evidence type="ECO:0000256" key="2">
    <source>
        <dbReference type="ARBA" id="ARBA00022490"/>
    </source>
</evidence>
<comment type="caution">
    <text evidence="17">The sequence shown here is derived from an EMBL/GenBank/DDBJ whole genome shotgun (WGS) entry which is preliminary data.</text>
</comment>
<feature type="binding site" evidence="14">
    <location>
        <position position="233"/>
    </location>
    <ligand>
        <name>[4Fe-4S] cluster</name>
        <dbReference type="ChEBI" id="CHEBI:49883"/>
    </ligand>
</feature>
<evidence type="ECO:0000256" key="5">
    <source>
        <dbReference type="ARBA" id="ARBA00023004"/>
    </source>
</evidence>
<dbReference type="InterPro" id="IPR004511">
    <property type="entry name" value="PAPS/APS_Rdtase"/>
</dbReference>
<reference evidence="17" key="2">
    <citation type="submission" date="2021-08" db="EMBL/GenBank/DDBJ databases">
        <authorList>
            <person name="Tani A."/>
            <person name="Ola A."/>
            <person name="Ogura Y."/>
            <person name="Katsura K."/>
            <person name="Hayashi T."/>
        </authorList>
    </citation>
    <scope>NUCLEOTIDE SEQUENCE</scope>
    <source>
        <strain evidence="17">DSM 17168</strain>
    </source>
</reference>
<dbReference type="PANTHER" id="PTHR46482">
    <property type="entry name" value="5'-ADENYLYLSULFATE REDUCTASE 3, CHLOROPLASTIC"/>
    <property type="match status" value="1"/>
</dbReference>
<feature type="domain" description="Phosphoadenosine phosphosulphate reductase" evidence="16">
    <location>
        <begin position="62"/>
        <end position="236"/>
    </location>
</feature>
<evidence type="ECO:0000256" key="12">
    <source>
        <dbReference type="ARBA" id="ARBA00032041"/>
    </source>
</evidence>
<organism evidence="17 18">
    <name type="scientific">Methylobacterium isbiliense</name>
    <dbReference type="NCBI Taxonomy" id="315478"/>
    <lineage>
        <taxon>Bacteria</taxon>
        <taxon>Pseudomonadati</taxon>
        <taxon>Pseudomonadota</taxon>
        <taxon>Alphaproteobacteria</taxon>
        <taxon>Hyphomicrobiales</taxon>
        <taxon>Methylobacteriaceae</taxon>
        <taxon>Methylobacterium</taxon>
    </lineage>
</organism>
<feature type="binding site" evidence="14">
    <location>
        <position position="230"/>
    </location>
    <ligand>
        <name>[4Fe-4S] cluster</name>
        <dbReference type="ChEBI" id="CHEBI:49883"/>
    </ligand>
</feature>
<dbReference type="NCBIfam" id="TIGR02055">
    <property type="entry name" value="APS_reductase"/>
    <property type="match status" value="1"/>
</dbReference>
<evidence type="ECO:0000256" key="9">
    <source>
        <dbReference type="ARBA" id="ARBA00024386"/>
    </source>
</evidence>
<evidence type="ECO:0000256" key="15">
    <source>
        <dbReference type="SAM" id="MobiDB-lite"/>
    </source>
</evidence>
<dbReference type="EC" id="1.8.4.10" evidence="9 14"/>
<feature type="region of interest" description="Disordered" evidence="15">
    <location>
        <begin position="261"/>
        <end position="290"/>
    </location>
</feature>
<comment type="catalytic activity">
    <reaction evidence="13 14">
        <text>[thioredoxin]-disulfide + sulfite + AMP + 2 H(+) = adenosine 5'-phosphosulfate + [thioredoxin]-dithiol</text>
        <dbReference type="Rhea" id="RHEA:21976"/>
        <dbReference type="Rhea" id="RHEA-COMP:10698"/>
        <dbReference type="Rhea" id="RHEA-COMP:10700"/>
        <dbReference type="ChEBI" id="CHEBI:15378"/>
        <dbReference type="ChEBI" id="CHEBI:17359"/>
        <dbReference type="ChEBI" id="CHEBI:29950"/>
        <dbReference type="ChEBI" id="CHEBI:50058"/>
        <dbReference type="ChEBI" id="CHEBI:58243"/>
        <dbReference type="ChEBI" id="CHEBI:456215"/>
        <dbReference type="EC" id="1.8.4.10"/>
    </reaction>
</comment>
<dbReference type="CDD" id="cd23945">
    <property type="entry name" value="PAPS_reductase"/>
    <property type="match status" value="1"/>
</dbReference>
<keyword evidence="6 14" id="KW-0411">Iron-sulfur</keyword>
<dbReference type="Proteomes" id="UP001055153">
    <property type="component" value="Unassembled WGS sequence"/>
</dbReference>
<dbReference type="Pfam" id="PF01507">
    <property type="entry name" value="PAPS_reduct"/>
    <property type="match status" value="1"/>
</dbReference>
<evidence type="ECO:0000259" key="16">
    <source>
        <dbReference type="Pfam" id="PF01507"/>
    </source>
</evidence>
<dbReference type="InterPro" id="IPR002500">
    <property type="entry name" value="PAPS_reduct_dom"/>
</dbReference>
<keyword evidence="18" id="KW-1185">Reference proteome</keyword>
<feature type="compositionally biased region" description="Polar residues" evidence="15">
    <location>
        <begin position="279"/>
        <end position="290"/>
    </location>
</feature>
<accession>A0ABQ4SNP5</accession>
<comment type="similarity">
    <text evidence="1 14">Belongs to the PAPS reductase family. CysH subfamily.</text>
</comment>
<evidence type="ECO:0000256" key="11">
    <source>
        <dbReference type="ARBA" id="ARBA00030894"/>
    </source>
</evidence>
<dbReference type="EMBL" id="BPQQ01000081">
    <property type="protein sequence ID" value="GJE03503.1"/>
    <property type="molecule type" value="Genomic_DNA"/>
</dbReference>
<comment type="subcellular location">
    <subcellularLocation>
        <location evidence="14">Cytoplasm</location>
    </subcellularLocation>
</comment>
<evidence type="ECO:0000256" key="7">
    <source>
        <dbReference type="ARBA" id="ARBA00024298"/>
    </source>
</evidence>
<feature type="active site" description="Nucleophile; cysteine thiosulfonate intermediate" evidence="14">
    <location>
        <position position="258"/>
    </location>
</feature>
<feature type="binding site" evidence="14">
    <location>
        <position position="147"/>
    </location>
    <ligand>
        <name>[4Fe-4S] cluster</name>
        <dbReference type="ChEBI" id="CHEBI:49883"/>
    </ligand>
</feature>
<evidence type="ECO:0000256" key="6">
    <source>
        <dbReference type="ARBA" id="ARBA00023014"/>
    </source>
</evidence>
<sequence length="290" mass="30998">MTAFGIANTYRVGQAAFPTVIVLSGPMTQSLERAAQALASALAPLDVAARLALVDRSVAGRLVFTTSFGLEDQALTHFLRMAKSRAEIVTLDTGRLFPETYDVWAETEAAYGFRIRAYVPDREAEERFVAEAGINGFRHSVEARQACCGFRKVVPLGRALEGASAWITGLRAGQSANRAATPLAEADPARGLIKINPLADWSREDVAQAVHDNFVPYNVLHDRGFPSIGCAPCTRAVKVGEPERAGRWWWEQASKKECGLHVAGAPGAPATAPAQSAGSLSQPSNPELAA</sequence>
<feature type="compositionally biased region" description="Low complexity" evidence="15">
    <location>
        <begin position="263"/>
        <end position="278"/>
    </location>
</feature>
<evidence type="ECO:0000256" key="10">
    <source>
        <dbReference type="ARBA" id="ARBA00029514"/>
    </source>
</evidence>
<keyword evidence="2 14" id="KW-0963">Cytoplasm</keyword>
<keyword evidence="4 14" id="KW-0560">Oxidoreductase</keyword>
<dbReference type="NCBIfam" id="NF002537">
    <property type="entry name" value="PRK02090.1"/>
    <property type="match status" value="1"/>
</dbReference>
<keyword evidence="5 14" id="KW-0408">Iron</keyword>
<dbReference type="InterPro" id="IPR011798">
    <property type="entry name" value="APS_reductase"/>
</dbReference>
<evidence type="ECO:0000313" key="17">
    <source>
        <dbReference type="EMBL" id="GJE03503.1"/>
    </source>
</evidence>
<evidence type="ECO:0000256" key="14">
    <source>
        <dbReference type="HAMAP-Rule" id="MF_00063"/>
    </source>
</evidence>
<evidence type="ECO:0000256" key="8">
    <source>
        <dbReference type="ARBA" id="ARBA00024327"/>
    </source>
</evidence>
<protein>
    <recommendedName>
        <fullName evidence="10 14">Adenosine 5'-phosphosulfate reductase</fullName>
        <shortName evidence="14">APS reductase</shortName>
        <ecNumber evidence="9 14">1.8.4.10</ecNumber>
    </recommendedName>
    <alternativeName>
        <fullName evidence="12 14">5'-adenylylsulfate reductase</fullName>
    </alternativeName>
    <alternativeName>
        <fullName evidence="11 14">Thioredoxin-dependent 5'-adenylylsulfate reductase</fullName>
    </alternativeName>
</protein>
<dbReference type="PIRSF" id="PIRSF000857">
    <property type="entry name" value="PAPS_reductase"/>
    <property type="match status" value="1"/>
</dbReference>
<comment type="cofactor">
    <cofactor evidence="14">
        <name>[4Fe-4S] cluster</name>
        <dbReference type="ChEBI" id="CHEBI:49883"/>
    </cofactor>
    <text evidence="14">Binds 1 [4Fe-4S] cluster per subunit.</text>
</comment>
<dbReference type="PANTHER" id="PTHR46482:SF9">
    <property type="entry name" value="5'-ADENYLYLSULFATE REDUCTASE 1, CHLOROPLASTIC"/>
    <property type="match status" value="1"/>
</dbReference>
<dbReference type="HAMAP" id="MF_00063">
    <property type="entry name" value="CysH"/>
    <property type="match status" value="1"/>
</dbReference>
<dbReference type="SUPFAM" id="SSF52402">
    <property type="entry name" value="Adenine nucleotide alpha hydrolases-like"/>
    <property type="match status" value="1"/>
</dbReference>
<feature type="binding site" evidence="14">
    <location>
        <position position="148"/>
    </location>
    <ligand>
        <name>[4Fe-4S] cluster</name>
        <dbReference type="ChEBI" id="CHEBI:49883"/>
    </ligand>
</feature>
<dbReference type="InterPro" id="IPR014729">
    <property type="entry name" value="Rossmann-like_a/b/a_fold"/>
</dbReference>
<keyword evidence="3 14" id="KW-0479">Metal-binding</keyword>
<name>A0ABQ4SNP5_9HYPH</name>
<comment type="function">
    <text evidence="7 14">Catalyzes the formation of sulfite from adenosine 5'-phosphosulfate (APS) using thioredoxin as an electron donor.</text>
</comment>
<proteinExistence type="inferred from homology"/>